<dbReference type="EMBL" id="JFAX01000032">
    <property type="protein sequence ID" value="EXI64859.1"/>
    <property type="molecule type" value="Genomic_DNA"/>
</dbReference>
<keyword evidence="4" id="KW-0408">Iron</keyword>
<dbReference type="GO" id="GO:0005344">
    <property type="term" value="F:oxygen carrier activity"/>
    <property type="evidence" value="ECO:0007669"/>
    <property type="project" value="InterPro"/>
</dbReference>
<dbReference type="Pfam" id="PF01152">
    <property type="entry name" value="Bac_globin"/>
    <property type="match status" value="1"/>
</dbReference>
<dbReference type="PANTHER" id="PTHR47366">
    <property type="entry name" value="TWO-ON-TWO HEMOGLOBIN-3"/>
    <property type="match status" value="1"/>
</dbReference>
<keyword evidence="7" id="KW-1185">Reference proteome</keyword>
<dbReference type="CDD" id="cd14773">
    <property type="entry name" value="TrHb2_PhHbO-like_O"/>
    <property type="match status" value="1"/>
</dbReference>
<organism evidence="6 7">
    <name type="scientific">Candidatus Accumulibacter adjunctus</name>
    <dbReference type="NCBI Taxonomy" id="1454001"/>
    <lineage>
        <taxon>Bacteria</taxon>
        <taxon>Pseudomonadati</taxon>
        <taxon>Pseudomonadota</taxon>
        <taxon>Betaproteobacteria</taxon>
        <taxon>Candidatus Accumulibacter</taxon>
    </lineage>
</organism>
<dbReference type="GO" id="GO:0020037">
    <property type="term" value="F:heme binding"/>
    <property type="evidence" value="ECO:0007669"/>
    <property type="project" value="InterPro"/>
</dbReference>
<keyword evidence="2" id="KW-0349">Heme</keyword>
<dbReference type="InterPro" id="IPR001486">
    <property type="entry name" value="Hemoglobin_trunc"/>
</dbReference>
<dbReference type="AlphaFoldDB" id="A0A011PF01"/>
<dbReference type="Gene3D" id="1.10.490.10">
    <property type="entry name" value="Globins"/>
    <property type="match status" value="1"/>
</dbReference>
<dbReference type="STRING" id="1454001.AW08_03607"/>
<dbReference type="SUPFAM" id="SSF46458">
    <property type="entry name" value="Globin-like"/>
    <property type="match status" value="1"/>
</dbReference>
<evidence type="ECO:0000256" key="4">
    <source>
        <dbReference type="ARBA" id="ARBA00023004"/>
    </source>
</evidence>
<dbReference type="InterPro" id="IPR009050">
    <property type="entry name" value="Globin-like_sf"/>
</dbReference>
<keyword evidence="3" id="KW-0479">Metal-binding</keyword>
<accession>A0A011PF01</accession>
<dbReference type="GO" id="GO:0019825">
    <property type="term" value="F:oxygen binding"/>
    <property type="evidence" value="ECO:0007669"/>
    <property type="project" value="InterPro"/>
</dbReference>
<dbReference type="PANTHER" id="PTHR47366:SF1">
    <property type="entry name" value="TWO-ON-TWO HEMOGLOBIN-3"/>
    <property type="match status" value="1"/>
</dbReference>
<reference evidence="6" key="1">
    <citation type="submission" date="2014-02" db="EMBL/GenBank/DDBJ databases">
        <title>Expanding our view of genomic diversity in Candidatus Accumulibacter clades.</title>
        <authorList>
            <person name="Skennerton C.T."/>
            <person name="Barr J.J."/>
            <person name="Slater F.R."/>
            <person name="Bond P.L."/>
            <person name="Tyson G.W."/>
        </authorList>
    </citation>
    <scope>NUCLEOTIDE SEQUENCE [LARGE SCALE GENOMIC DNA]</scope>
</reference>
<comment type="caution">
    <text evidence="6">The sequence shown here is derived from an EMBL/GenBank/DDBJ whole genome shotgun (WGS) entry which is preliminary data.</text>
</comment>
<evidence type="ECO:0000256" key="2">
    <source>
        <dbReference type="ARBA" id="ARBA00022617"/>
    </source>
</evidence>
<gene>
    <name evidence="6" type="primary">yjbI</name>
    <name evidence="6" type="ORF">AW08_03607</name>
</gene>
<comment type="similarity">
    <text evidence="5">Belongs to the truncated hemoglobin family. Group II subfamily.</text>
</comment>
<name>A0A011PF01_9PROT</name>
<evidence type="ECO:0000256" key="3">
    <source>
        <dbReference type="ARBA" id="ARBA00022723"/>
    </source>
</evidence>
<proteinExistence type="inferred from homology"/>
<dbReference type="InterPro" id="IPR012292">
    <property type="entry name" value="Globin/Proto"/>
</dbReference>
<dbReference type="InterPro" id="IPR044203">
    <property type="entry name" value="GlbO/GLB3-like"/>
</dbReference>
<dbReference type="Proteomes" id="UP000020218">
    <property type="component" value="Unassembled WGS sequence"/>
</dbReference>
<protein>
    <submittedName>
        <fullName evidence="6">Truncated BHb</fullName>
    </submittedName>
</protein>
<evidence type="ECO:0000313" key="7">
    <source>
        <dbReference type="Proteomes" id="UP000020218"/>
    </source>
</evidence>
<evidence type="ECO:0000313" key="6">
    <source>
        <dbReference type="EMBL" id="EXI64859.1"/>
    </source>
</evidence>
<evidence type="ECO:0000256" key="5">
    <source>
        <dbReference type="ARBA" id="ARBA00034496"/>
    </source>
</evidence>
<evidence type="ECO:0000256" key="1">
    <source>
        <dbReference type="ARBA" id="ARBA00022448"/>
    </source>
</evidence>
<sequence>MQEQTLYLLLGGETTVARLCDRFYELMAQVPQFATIRALHPDDLQSSRDKLFMFLSGWLGGPDLYVQQIGHPMLRRRHMPFAIGEDERDQWVACMLLAMESIGIEESLREKLLAAFFNTADFMRNQPGAGRR</sequence>
<keyword evidence="1" id="KW-0813">Transport</keyword>
<dbReference type="PATRIC" id="fig|1454001.3.peg.3644"/>
<dbReference type="GO" id="GO:0046872">
    <property type="term" value="F:metal ion binding"/>
    <property type="evidence" value="ECO:0007669"/>
    <property type="project" value="UniProtKB-KW"/>
</dbReference>